<dbReference type="PROSITE" id="PS51257">
    <property type="entry name" value="PROKAR_LIPOPROTEIN"/>
    <property type="match status" value="1"/>
</dbReference>
<dbReference type="InterPro" id="IPR041613">
    <property type="entry name" value="Pept_S41_N"/>
</dbReference>
<dbReference type="Pfam" id="PF18294">
    <property type="entry name" value="Pept_S41_N"/>
    <property type="match status" value="1"/>
</dbReference>
<organism evidence="2 3">
    <name type="scientific">Dysgonomonas alginatilytica</name>
    <dbReference type="NCBI Taxonomy" id="1605892"/>
    <lineage>
        <taxon>Bacteria</taxon>
        <taxon>Pseudomonadati</taxon>
        <taxon>Bacteroidota</taxon>
        <taxon>Bacteroidia</taxon>
        <taxon>Bacteroidales</taxon>
        <taxon>Dysgonomonadaceae</taxon>
        <taxon>Dysgonomonas</taxon>
    </lineage>
</organism>
<feature type="domain" description="PDZ" evidence="1">
    <location>
        <begin position="103"/>
        <end position="188"/>
    </location>
</feature>
<proteinExistence type="predicted"/>
<dbReference type="EMBL" id="QICL01000007">
    <property type="protein sequence ID" value="PXV65509.1"/>
    <property type="molecule type" value="Genomic_DNA"/>
</dbReference>
<gene>
    <name evidence="2" type="ORF">CLV62_107106</name>
</gene>
<dbReference type="RefSeq" id="WP_110310231.1">
    <property type="nucleotide sequence ID" value="NZ_QICL01000007.1"/>
</dbReference>
<dbReference type="SUPFAM" id="SSF50156">
    <property type="entry name" value="PDZ domain-like"/>
    <property type="match status" value="1"/>
</dbReference>
<dbReference type="GO" id="GO:0006508">
    <property type="term" value="P:proteolysis"/>
    <property type="evidence" value="ECO:0007669"/>
    <property type="project" value="InterPro"/>
</dbReference>
<keyword evidence="3" id="KW-1185">Reference proteome</keyword>
<dbReference type="PANTHER" id="PTHR32060:SF30">
    <property type="entry name" value="CARBOXY-TERMINAL PROCESSING PROTEASE CTPA"/>
    <property type="match status" value="1"/>
</dbReference>
<reference evidence="2 3" key="1">
    <citation type="submission" date="2018-03" db="EMBL/GenBank/DDBJ databases">
        <title>Genomic Encyclopedia of Archaeal and Bacterial Type Strains, Phase II (KMG-II): from individual species to whole genera.</title>
        <authorList>
            <person name="Goeker M."/>
        </authorList>
    </citation>
    <scope>NUCLEOTIDE SEQUENCE [LARGE SCALE GENOMIC DNA]</scope>
    <source>
        <strain evidence="2 3">DSM 100214</strain>
    </source>
</reference>
<evidence type="ECO:0000313" key="2">
    <source>
        <dbReference type="EMBL" id="PXV65509.1"/>
    </source>
</evidence>
<dbReference type="Gene3D" id="2.30.42.10">
    <property type="match status" value="1"/>
</dbReference>
<protein>
    <submittedName>
        <fullName evidence="2">Peptidase S41-like protein</fullName>
    </submittedName>
</protein>
<name>A0A2V3PQL3_9BACT</name>
<dbReference type="SUPFAM" id="SSF52096">
    <property type="entry name" value="ClpP/crotonase"/>
    <property type="match status" value="1"/>
</dbReference>
<dbReference type="InterPro" id="IPR005151">
    <property type="entry name" value="Tail-specific_protease"/>
</dbReference>
<evidence type="ECO:0000313" key="3">
    <source>
        <dbReference type="Proteomes" id="UP000247973"/>
    </source>
</evidence>
<dbReference type="Proteomes" id="UP000247973">
    <property type="component" value="Unassembled WGS sequence"/>
</dbReference>
<dbReference type="CDD" id="cd07561">
    <property type="entry name" value="Peptidase_S41_CPP_like"/>
    <property type="match status" value="1"/>
</dbReference>
<dbReference type="GO" id="GO:0007165">
    <property type="term" value="P:signal transduction"/>
    <property type="evidence" value="ECO:0007669"/>
    <property type="project" value="TreeGrafter"/>
</dbReference>
<dbReference type="InterPro" id="IPR029045">
    <property type="entry name" value="ClpP/crotonase-like_dom_sf"/>
</dbReference>
<dbReference type="InterPro" id="IPR001478">
    <property type="entry name" value="PDZ"/>
</dbReference>
<dbReference type="AlphaFoldDB" id="A0A2V3PQL3"/>
<comment type="caution">
    <text evidence="2">The sequence shown here is derived from an EMBL/GenBank/DDBJ whole genome shotgun (WGS) entry which is preliminary data.</text>
</comment>
<dbReference type="PANTHER" id="PTHR32060">
    <property type="entry name" value="TAIL-SPECIFIC PROTEASE"/>
    <property type="match status" value="1"/>
</dbReference>
<sequence length="498" mass="55566">MKIGYSLLLVACISLSLFTSCEDKKENKDGEDPSLTDNEYVNKWIYEEMDEWYLWRDRMPDESKLNFDSDPTTFFKSLLYAQESAKGYTFSTIESTHDNMLKSTSLDNNTVSSNLGFEYVPATTGLADNPVAFIVVYINKGTNVAAQGELKRGDIILKVDDKAITMDNYQTILYQNKPAYKLGFLDNTTSKTITVTADYEENPVFLDSIYIVNNRKIGYLVYNSYEMGDKAKRAYDVQVAQVLTKFQQQGVTDLVLDLRYNLGGYLESAKVLCSALVPNRSTKNILQISSYNSVKQAQFDALPDNNATKIEYLYDYFVDNVVNFTTGGTLTSIPKLGDQLNSVYIIGTGNTASASEMTINALTPYLKEAGKNIVRVGETTMGKNVGSSPISKDNDTRNTYVLHPISFKTHNKNKESNYASGFEPDIQADDFELLFAQGGLKPLGDKNETMLNVAISDITGAARNRSAAISNITYKKLRGSSLERKPTAYQLISRQVDK</sequence>
<dbReference type="InterPro" id="IPR036034">
    <property type="entry name" value="PDZ_sf"/>
</dbReference>
<accession>A0A2V3PQL3</accession>
<dbReference type="GO" id="GO:0004175">
    <property type="term" value="F:endopeptidase activity"/>
    <property type="evidence" value="ECO:0007669"/>
    <property type="project" value="TreeGrafter"/>
</dbReference>
<dbReference type="OrthoDB" id="7168509at2"/>
<dbReference type="GO" id="GO:0008236">
    <property type="term" value="F:serine-type peptidase activity"/>
    <property type="evidence" value="ECO:0007669"/>
    <property type="project" value="InterPro"/>
</dbReference>
<dbReference type="Pfam" id="PF03572">
    <property type="entry name" value="Peptidase_S41"/>
    <property type="match status" value="1"/>
</dbReference>
<dbReference type="Gene3D" id="3.30.750.170">
    <property type="match status" value="1"/>
</dbReference>
<dbReference type="PROSITE" id="PS50106">
    <property type="entry name" value="PDZ"/>
    <property type="match status" value="1"/>
</dbReference>
<dbReference type="GO" id="GO:0030288">
    <property type="term" value="C:outer membrane-bounded periplasmic space"/>
    <property type="evidence" value="ECO:0007669"/>
    <property type="project" value="TreeGrafter"/>
</dbReference>
<dbReference type="Gene3D" id="3.90.226.10">
    <property type="entry name" value="2-enoyl-CoA Hydratase, Chain A, domain 1"/>
    <property type="match status" value="1"/>
</dbReference>
<evidence type="ECO:0000259" key="1">
    <source>
        <dbReference type="PROSITE" id="PS50106"/>
    </source>
</evidence>